<dbReference type="GO" id="GO:0048038">
    <property type="term" value="F:quinone binding"/>
    <property type="evidence" value="ECO:0007669"/>
    <property type="project" value="UniProtKB-KW"/>
</dbReference>
<feature type="transmembrane region" description="Helical" evidence="5">
    <location>
        <begin position="6"/>
        <end position="26"/>
    </location>
</feature>
<dbReference type="Pfam" id="PF00361">
    <property type="entry name" value="Proton_antipo_M"/>
    <property type="match status" value="1"/>
</dbReference>
<keyword evidence="2 5" id="KW-0812">Transmembrane</keyword>
<feature type="transmembrane region" description="Helical" evidence="5">
    <location>
        <begin position="410"/>
        <end position="429"/>
    </location>
</feature>
<accession>A0A1H9JZ43</accession>
<dbReference type="HAMAP" id="MF_00445">
    <property type="entry name" value="NDH1_NuoN_1"/>
    <property type="match status" value="1"/>
</dbReference>
<evidence type="ECO:0000256" key="4">
    <source>
        <dbReference type="ARBA" id="ARBA00023136"/>
    </source>
</evidence>
<dbReference type="PANTHER" id="PTHR22773">
    <property type="entry name" value="NADH DEHYDROGENASE"/>
    <property type="match status" value="1"/>
</dbReference>
<keyword evidence="5" id="KW-0813">Transport</keyword>
<comment type="catalytic activity">
    <reaction evidence="5">
        <text>a quinone + NADH + 5 H(+)(in) = a quinol + NAD(+) + 4 H(+)(out)</text>
        <dbReference type="Rhea" id="RHEA:57888"/>
        <dbReference type="ChEBI" id="CHEBI:15378"/>
        <dbReference type="ChEBI" id="CHEBI:24646"/>
        <dbReference type="ChEBI" id="CHEBI:57540"/>
        <dbReference type="ChEBI" id="CHEBI:57945"/>
        <dbReference type="ChEBI" id="CHEBI:132124"/>
    </reaction>
</comment>
<organism evidence="8 9">
    <name type="scientific">Solimonas aquatica</name>
    <dbReference type="NCBI Taxonomy" id="489703"/>
    <lineage>
        <taxon>Bacteria</taxon>
        <taxon>Pseudomonadati</taxon>
        <taxon>Pseudomonadota</taxon>
        <taxon>Gammaproteobacteria</taxon>
        <taxon>Nevskiales</taxon>
        <taxon>Nevskiaceae</taxon>
        <taxon>Solimonas</taxon>
    </lineage>
</organism>
<evidence type="ECO:0000256" key="5">
    <source>
        <dbReference type="HAMAP-Rule" id="MF_00445"/>
    </source>
</evidence>
<keyword evidence="5" id="KW-0874">Quinone</keyword>
<comment type="function">
    <text evidence="5">NDH-1 shuttles electrons from NADH, via FMN and iron-sulfur (Fe-S) centers, to quinones in the respiratory chain. The immediate electron acceptor for the enzyme in this species is believed to be ubiquinone. Couples the redox reaction to proton translocation (for every two electrons transferred, four hydrogen ions are translocated across the cytoplasmic membrane), and thus conserves the redox energy in a proton gradient.</text>
</comment>
<dbReference type="AlphaFoldDB" id="A0A1H9JZ43"/>
<evidence type="ECO:0000313" key="8">
    <source>
        <dbReference type="EMBL" id="SEQ91795.1"/>
    </source>
</evidence>
<dbReference type="EMBL" id="FOFS01000012">
    <property type="protein sequence ID" value="SEQ91795.1"/>
    <property type="molecule type" value="Genomic_DNA"/>
</dbReference>
<keyword evidence="3 5" id="KW-1133">Transmembrane helix</keyword>
<dbReference type="InterPro" id="IPR001750">
    <property type="entry name" value="ND/Mrp_TM"/>
</dbReference>
<feature type="transmembrane region" description="Helical" evidence="5">
    <location>
        <begin position="210"/>
        <end position="231"/>
    </location>
</feature>
<dbReference type="GO" id="GO:0012505">
    <property type="term" value="C:endomembrane system"/>
    <property type="evidence" value="ECO:0007669"/>
    <property type="project" value="UniProtKB-SubCell"/>
</dbReference>
<comment type="subcellular location">
    <subcellularLocation>
        <location evidence="5">Cell membrane</location>
        <topology evidence="5">Multi-pass membrane protein</topology>
    </subcellularLocation>
    <subcellularLocation>
        <location evidence="1">Endomembrane system</location>
        <topology evidence="1">Multi-pass membrane protein</topology>
    </subcellularLocation>
    <subcellularLocation>
        <location evidence="6">Membrane</location>
        <topology evidence="6">Multi-pass membrane protein</topology>
    </subcellularLocation>
</comment>
<name>A0A1H9JZ43_9GAMM</name>
<gene>
    <name evidence="5" type="primary">nuoN</name>
    <name evidence="8" type="ORF">SAMN04488038_112132</name>
</gene>
<evidence type="ECO:0000313" key="9">
    <source>
        <dbReference type="Proteomes" id="UP000199233"/>
    </source>
</evidence>
<dbReference type="STRING" id="489703.SAMN04488038_112132"/>
<feature type="transmembrane region" description="Helical" evidence="5">
    <location>
        <begin position="243"/>
        <end position="264"/>
    </location>
</feature>
<evidence type="ECO:0000256" key="2">
    <source>
        <dbReference type="ARBA" id="ARBA00022692"/>
    </source>
</evidence>
<dbReference type="GO" id="GO:0042773">
    <property type="term" value="P:ATP synthesis coupled electron transport"/>
    <property type="evidence" value="ECO:0007669"/>
    <property type="project" value="InterPro"/>
</dbReference>
<keyword evidence="5" id="KW-0830">Ubiquinone</keyword>
<feature type="transmembrane region" description="Helical" evidence="5">
    <location>
        <begin position="273"/>
        <end position="293"/>
    </location>
</feature>
<proteinExistence type="inferred from homology"/>
<dbReference type="GO" id="GO:0005886">
    <property type="term" value="C:plasma membrane"/>
    <property type="evidence" value="ECO:0007669"/>
    <property type="project" value="UniProtKB-SubCell"/>
</dbReference>
<sequence>MSFSNTQWLALSPFLLLSAAIVALMLSIAFKRRHDGNATMAVIGLNCTLVLILVLLLISKGRVELTPLLVVDNYALFYGAIILMTTLATATLSHAYLDGFKGEREEMYLLLAISALGGLVLACAQHFASLFIGLEILSVPLYAMIAYPVKKRHSLEGGVKYLVLSAVASAFMLFGIALLYSQVGSMGFAEVGAFFAAHDFELISNRVALLGGALLLIAIAFKLSLVPFHLWTPDVYEGAPAPVTSYLATASKTAVFAVLLRYFVEAGGYHQTALIEVLAVLAFVSILVGNVLAVRQNNVKRMMAYSSIAHFGYCMVALVAGGPLAVEAVGAYLLSYVITTLGAFGVLTLTSSPMGDRDADLNYDYRGLFWRRPYLASIMTAMLLSLAGIPATAGFIGKFYVIAAGLDAKLWWLLGAVVVGSAIGLYYYLRLLIAMFLLDPARHRFSAALDWAQHVGGIMVLLLTLAMMGMGLFPQPFIDLIRHAALQPG</sequence>
<dbReference type="RefSeq" id="WP_093288135.1">
    <property type="nucleotide sequence ID" value="NZ_FOFS01000012.1"/>
</dbReference>
<evidence type="ECO:0000256" key="1">
    <source>
        <dbReference type="ARBA" id="ARBA00004127"/>
    </source>
</evidence>
<dbReference type="GO" id="GO:0008137">
    <property type="term" value="F:NADH dehydrogenase (ubiquinone) activity"/>
    <property type="evidence" value="ECO:0007669"/>
    <property type="project" value="InterPro"/>
</dbReference>
<feature type="transmembrane region" description="Helical" evidence="5">
    <location>
        <begin position="161"/>
        <end position="180"/>
    </location>
</feature>
<feature type="transmembrane region" description="Helical" evidence="5">
    <location>
        <begin position="374"/>
        <end position="403"/>
    </location>
</feature>
<feature type="transmembrane region" description="Helical" evidence="5">
    <location>
        <begin position="305"/>
        <end position="326"/>
    </location>
</feature>
<dbReference type="NCBIfam" id="TIGR01770">
    <property type="entry name" value="NDH_I_N"/>
    <property type="match status" value="1"/>
</dbReference>
<reference evidence="8 9" key="1">
    <citation type="submission" date="2016-10" db="EMBL/GenBank/DDBJ databases">
        <authorList>
            <person name="de Groot N.N."/>
        </authorList>
    </citation>
    <scope>NUCLEOTIDE SEQUENCE [LARGE SCALE GENOMIC DNA]</scope>
    <source>
        <strain evidence="8 9">DSM 25927</strain>
    </source>
</reference>
<feature type="transmembrane region" description="Helical" evidence="5">
    <location>
        <begin position="107"/>
        <end position="124"/>
    </location>
</feature>
<comment type="similarity">
    <text evidence="5">Belongs to the complex I subunit 2 family.</text>
</comment>
<protein>
    <recommendedName>
        <fullName evidence="5">NADH-quinone oxidoreductase subunit N</fullName>
        <ecNumber evidence="5">7.1.1.-</ecNumber>
    </recommendedName>
    <alternativeName>
        <fullName evidence="5">NADH dehydrogenase I subunit N</fullName>
    </alternativeName>
    <alternativeName>
        <fullName evidence="5">NDH-1 subunit N</fullName>
    </alternativeName>
</protein>
<feature type="transmembrane region" description="Helical" evidence="5">
    <location>
        <begin position="38"/>
        <end position="59"/>
    </location>
</feature>
<evidence type="ECO:0000256" key="3">
    <source>
        <dbReference type="ARBA" id="ARBA00022989"/>
    </source>
</evidence>
<feature type="transmembrane region" description="Helical" evidence="5">
    <location>
        <begin position="74"/>
        <end position="95"/>
    </location>
</feature>
<comment type="subunit">
    <text evidence="5">NDH-1 is composed of 14 different subunits. Subunits NuoA, H, J, K, L, M, N constitute the membrane sector of the complex.</text>
</comment>
<feature type="transmembrane region" description="Helical" evidence="5">
    <location>
        <begin position="451"/>
        <end position="473"/>
    </location>
</feature>
<dbReference type="EC" id="7.1.1.-" evidence="5"/>
<dbReference type="GO" id="GO:0050136">
    <property type="term" value="F:NADH dehydrogenase (quinone) (non-electrogenic) activity"/>
    <property type="evidence" value="ECO:0007669"/>
    <property type="project" value="UniProtKB-UniRule"/>
</dbReference>
<keyword evidence="9" id="KW-1185">Reference proteome</keyword>
<keyword evidence="5" id="KW-0520">NAD</keyword>
<evidence type="ECO:0000256" key="6">
    <source>
        <dbReference type="RuleBase" id="RU000320"/>
    </source>
</evidence>
<dbReference type="NCBIfam" id="NF004439">
    <property type="entry name" value="PRK05777.1-1"/>
    <property type="match status" value="1"/>
</dbReference>
<feature type="transmembrane region" description="Helical" evidence="5">
    <location>
        <begin position="130"/>
        <end position="149"/>
    </location>
</feature>
<evidence type="ECO:0000259" key="7">
    <source>
        <dbReference type="Pfam" id="PF00361"/>
    </source>
</evidence>
<keyword evidence="4 5" id="KW-0472">Membrane</keyword>
<feature type="domain" description="NADH:quinone oxidoreductase/Mrp antiporter transmembrane" evidence="7">
    <location>
        <begin position="124"/>
        <end position="423"/>
    </location>
</feature>
<keyword evidence="5" id="KW-1278">Translocase</keyword>
<keyword evidence="5" id="KW-1003">Cell membrane</keyword>
<feature type="transmembrane region" description="Helical" evidence="5">
    <location>
        <begin position="333"/>
        <end position="354"/>
    </location>
</feature>
<dbReference type="InterPro" id="IPR010096">
    <property type="entry name" value="NADH-Q_OxRdtase_suN/2"/>
</dbReference>
<dbReference type="Proteomes" id="UP000199233">
    <property type="component" value="Unassembled WGS sequence"/>
</dbReference>
<dbReference type="OrthoDB" id="9768329at2"/>